<dbReference type="Gene3D" id="3.30.70.270">
    <property type="match status" value="1"/>
</dbReference>
<evidence type="ECO:0000313" key="4">
    <source>
        <dbReference type="Proteomes" id="UP000010797"/>
    </source>
</evidence>
<dbReference type="FunFam" id="3.30.70.270:FF:000001">
    <property type="entry name" value="Diguanylate cyclase domain protein"/>
    <property type="match status" value="1"/>
</dbReference>
<reference evidence="4" key="1">
    <citation type="submission" date="2012-02" db="EMBL/GenBank/DDBJ databases">
        <title>Complete sequence of Desulfitobacterium dichloroeliminans LMG P-21439.</title>
        <authorList>
            <person name="Lucas S."/>
            <person name="Han J."/>
            <person name="Lapidus A."/>
            <person name="Cheng J.-F."/>
            <person name="Goodwin L."/>
            <person name="Pitluck S."/>
            <person name="Peters L."/>
            <person name="Ovchinnikova G."/>
            <person name="Teshima H."/>
            <person name="Detter J.C."/>
            <person name="Han C."/>
            <person name="Tapia R."/>
            <person name="Land M."/>
            <person name="Hauser L."/>
            <person name="Kyrpides N."/>
            <person name="Ivanova N."/>
            <person name="Pagani I."/>
            <person name="Kruse T."/>
            <person name="de Vos W.M."/>
            <person name="Boon N."/>
            <person name="Smidt H."/>
            <person name="Woyke T."/>
        </authorList>
    </citation>
    <scope>NUCLEOTIDE SEQUENCE [LARGE SCALE GENOMIC DNA]</scope>
    <source>
        <strain evidence="4">LMG P-21439 / DCA1</strain>
    </source>
</reference>
<dbReference type="InterPro" id="IPR000160">
    <property type="entry name" value="GGDEF_dom"/>
</dbReference>
<dbReference type="PROSITE" id="PS50887">
    <property type="entry name" value="GGDEF"/>
    <property type="match status" value="1"/>
</dbReference>
<dbReference type="SUPFAM" id="SSF55073">
    <property type="entry name" value="Nucleotide cyclase"/>
    <property type="match status" value="1"/>
</dbReference>
<feature type="transmembrane region" description="Helical" evidence="1">
    <location>
        <begin position="162"/>
        <end position="179"/>
    </location>
</feature>
<dbReference type="STRING" id="871963.Desdi_1477"/>
<dbReference type="InterPro" id="IPR052163">
    <property type="entry name" value="DGC-Regulatory_Protein"/>
</dbReference>
<evidence type="ECO:0000313" key="3">
    <source>
        <dbReference type="EMBL" id="AGA68972.1"/>
    </source>
</evidence>
<sequence>MAGNKLPENSNDDQNLFFIFNRDSFILIVNIISIGLMFGSVLNLVGYFFWEDTLASVLILSGILLLLGCFLQMLIRFKVRDKITGTSLIVISTLIIPLFSLKYIEIGSLTVWAIPFILIIISLVFVTPTMLFWVGLSALLTQIVVWIFAPSAPVVLVDDSDYILRIGFLMIALVAAYYINRLFVKKLRENAYYTKRIQELAYHDYLTDLPNRLLFNDRLYQAILSAKRTEQNLAVIFLDLDDFKRVNDAMGHEQGDVLLKEVARRLTETLREEDTVSRYGGDEFLVLAQNISTEAIEELPRRIIESMERPFNLEEHSVFITASLGVSVYPIHGETVNQLIKSADLAMYQAKEKGKNQYVLCSPE</sequence>
<accession>L0F710</accession>
<dbReference type="EMBL" id="CP003344">
    <property type="protein sequence ID" value="AGA68972.1"/>
    <property type="molecule type" value="Genomic_DNA"/>
</dbReference>
<keyword evidence="1" id="KW-0812">Transmembrane</keyword>
<dbReference type="HOGENOM" id="CLU_000445_11_1_9"/>
<dbReference type="InterPro" id="IPR043128">
    <property type="entry name" value="Rev_trsase/Diguanyl_cyclase"/>
</dbReference>
<dbReference type="CDD" id="cd01949">
    <property type="entry name" value="GGDEF"/>
    <property type="match status" value="1"/>
</dbReference>
<organism evidence="3 4">
    <name type="scientific">Desulfitobacterium dichloroeliminans (strain LMG P-21439 / DCA1)</name>
    <dbReference type="NCBI Taxonomy" id="871963"/>
    <lineage>
        <taxon>Bacteria</taxon>
        <taxon>Bacillati</taxon>
        <taxon>Bacillota</taxon>
        <taxon>Clostridia</taxon>
        <taxon>Eubacteriales</taxon>
        <taxon>Desulfitobacteriaceae</taxon>
        <taxon>Desulfitobacterium</taxon>
    </lineage>
</organism>
<feature type="transmembrane region" description="Helical" evidence="1">
    <location>
        <begin position="133"/>
        <end position="156"/>
    </location>
</feature>
<dbReference type="InterPro" id="IPR029787">
    <property type="entry name" value="Nucleotide_cyclase"/>
</dbReference>
<dbReference type="AlphaFoldDB" id="L0F710"/>
<gene>
    <name evidence="3" type="ordered locus">Desdi_1477</name>
</gene>
<name>L0F710_DESDL</name>
<dbReference type="Pfam" id="PF00990">
    <property type="entry name" value="GGDEF"/>
    <property type="match status" value="1"/>
</dbReference>
<proteinExistence type="predicted"/>
<protein>
    <submittedName>
        <fullName evidence="3">Diguanylate cyclase (GGDEF) domain-containing protein</fullName>
    </submittedName>
</protein>
<keyword evidence="4" id="KW-1185">Reference proteome</keyword>
<dbReference type="KEGG" id="ddl:Desdi_1477"/>
<dbReference type="PANTHER" id="PTHR46663:SF2">
    <property type="entry name" value="GGDEF DOMAIN-CONTAINING PROTEIN"/>
    <property type="match status" value="1"/>
</dbReference>
<dbReference type="NCBIfam" id="TIGR00254">
    <property type="entry name" value="GGDEF"/>
    <property type="match status" value="1"/>
</dbReference>
<feature type="transmembrane region" description="Helical" evidence="1">
    <location>
        <begin position="106"/>
        <end position="126"/>
    </location>
</feature>
<dbReference type="PANTHER" id="PTHR46663">
    <property type="entry name" value="DIGUANYLATE CYCLASE DGCT-RELATED"/>
    <property type="match status" value="1"/>
</dbReference>
<feature type="transmembrane region" description="Helical" evidence="1">
    <location>
        <begin position="54"/>
        <end position="71"/>
    </location>
</feature>
<feature type="transmembrane region" description="Helical" evidence="1">
    <location>
        <begin position="25"/>
        <end position="48"/>
    </location>
</feature>
<evidence type="ECO:0000256" key="1">
    <source>
        <dbReference type="SAM" id="Phobius"/>
    </source>
</evidence>
<dbReference type="Proteomes" id="UP000010797">
    <property type="component" value="Chromosome"/>
</dbReference>
<dbReference type="eggNOG" id="COG2199">
    <property type="taxonomic scope" value="Bacteria"/>
</dbReference>
<evidence type="ECO:0000259" key="2">
    <source>
        <dbReference type="PROSITE" id="PS50887"/>
    </source>
</evidence>
<keyword evidence="1" id="KW-0472">Membrane</keyword>
<dbReference type="RefSeq" id="WP_015261965.1">
    <property type="nucleotide sequence ID" value="NC_019903.1"/>
</dbReference>
<keyword evidence="1" id="KW-1133">Transmembrane helix</keyword>
<feature type="domain" description="GGDEF" evidence="2">
    <location>
        <begin position="231"/>
        <end position="363"/>
    </location>
</feature>
<dbReference type="SMART" id="SM00267">
    <property type="entry name" value="GGDEF"/>
    <property type="match status" value="1"/>
</dbReference>